<sequence>MSSPAQRKLWLETPLIPSSHISARLGPQYTVYLKLDNLQPSHSFKFRGLSHFVQHHRALHGPALHVVCASGGNAGLAAACASQAVGVRCTVYLPEGVAASTQAYLRTLGAELVVAGAFYAETLAAAEAAAAGDEKAVLAPAYESPILWEGHASMVEEIKAQLPTDVTPDAIFCDVGGGGLLAGIMVGCKTVGWDDVPIIGLETHGSDCFYQSMLANRQPSLKPREGVTIRHDTEHGVKIAHVHKLTSLATSLGASEPSPGVVKMALERKGNIVCATIPDELCMQAARSFADDHKFLVELACAAALAPAYKHVLLQHVLPPATGDGRKRTLVFIVCGGFKVSQNDMEEYGRLLERDLARGEEWDLMLEGHEFTVPKLGT</sequence>
<organism evidence="1 2">
    <name type="scientific">Artomyces pyxidatus</name>
    <dbReference type="NCBI Taxonomy" id="48021"/>
    <lineage>
        <taxon>Eukaryota</taxon>
        <taxon>Fungi</taxon>
        <taxon>Dikarya</taxon>
        <taxon>Basidiomycota</taxon>
        <taxon>Agaricomycotina</taxon>
        <taxon>Agaricomycetes</taxon>
        <taxon>Russulales</taxon>
        <taxon>Auriscalpiaceae</taxon>
        <taxon>Artomyces</taxon>
    </lineage>
</organism>
<reference evidence="1" key="1">
    <citation type="submission" date="2021-03" db="EMBL/GenBank/DDBJ databases">
        <authorList>
            <consortium name="DOE Joint Genome Institute"/>
            <person name="Ahrendt S."/>
            <person name="Looney B.P."/>
            <person name="Miyauchi S."/>
            <person name="Morin E."/>
            <person name="Drula E."/>
            <person name="Courty P.E."/>
            <person name="Chicoki N."/>
            <person name="Fauchery L."/>
            <person name="Kohler A."/>
            <person name="Kuo A."/>
            <person name="Labutti K."/>
            <person name="Pangilinan J."/>
            <person name="Lipzen A."/>
            <person name="Riley R."/>
            <person name="Andreopoulos W."/>
            <person name="He G."/>
            <person name="Johnson J."/>
            <person name="Barry K.W."/>
            <person name="Grigoriev I.V."/>
            <person name="Nagy L."/>
            <person name="Hibbett D."/>
            <person name="Henrissat B."/>
            <person name="Matheny P.B."/>
            <person name="Labbe J."/>
            <person name="Martin F."/>
        </authorList>
    </citation>
    <scope>NUCLEOTIDE SEQUENCE</scope>
    <source>
        <strain evidence="1">HHB10654</strain>
    </source>
</reference>
<reference evidence="1" key="2">
    <citation type="journal article" date="2022" name="New Phytol.">
        <title>Evolutionary transition to the ectomycorrhizal habit in the genomes of a hyperdiverse lineage of mushroom-forming fungi.</title>
        <authorList>
            <person name="Looney B."/>
            <person name="Miyauchi S."/>
            <person name="Morin E."/>
            <person name="Drula E."/>
            <person name="Courty P.E."/>
            <person name="Kohler A."/>
            <person name="Kuo A."/>
            <person name="LaButti K."/>
            <person name="Pangilinan J."/>
            <person name="Lipzen A."/>
            <person name="Riley R."/>
            <person name="Andreopoulos W."/>
            <person name="He G."/>
            <person name="Johnson J."/>
            <person name="Nolan M."/>
            <person name="Tritt A."/>
            <person name="Barry K.W."/>
            <person name="Grigoriev I.V."/>
            <person name="Nagy L.G."/>
            <person name="Hibbett D."/>
            <person name="Henrissat B."/>
            <person name="Matheny P.B."/>
            <person name="Labbe J."/>
            <person name="Martin F.M."/>
        </authorList>
    </citation>
    <scope>NUCLEOTIDE SEQUENCE</scope>
    <source>
        <strain evidence="1">HHB10654</strain>
    </source>
</reference>
<gene>
    <name evidence="1" type="ORF">BV25DRAFT_1827447</name>
</gene>
<evidence type="ECO:0000313" key="1">
    <source>
        <dbReference type="EMBL" id="KAI0060883.1"/>
    </source>
</evidence>
<dbReference type="Proteomes" id="UP000814140">
    <property type="component" value="Unassembled WGS sequence"/>
</dbReference>
<protein>
    <submittedName>
        <fullName evidence="1">Tryptophan synthase beta subunit-like PLP-dependent enzyme</fullName>
    </submittedName>
</protein>
<comment type="caution">
    <text evidence="1">The sequence shown here is derived from an EMBL/GenBank/DDBJ whole genome shotgun (WGS) entry which is preliminary data.</text>
</comment>
<name>A0ACB8SWK7_9AGAM</name>
<proteinExistence type="predicted"/>
<dbReference type="EMBL" id="MU277216">
    <property type="protein sequence ID" value="KAI0060883.1"/>
    <property type="molecule type" value="Genomic_DNA"/>
</dbReference>
<evidence type="ECO:0000313" key="2">
    <source>
        <dbReference type="Proteomes" id="UP000814140"/>
    </source>
</evidence>
<accession>A0ACB8SWK7</accession>
<keyword evidence="2" id="KW-1185">Reference proteome</keyword>